<dbReference type="InterPro" id="IPR019861">
    <property type="entry name" value="PorP/SprF_Bacteroidetes"/>
</dbReference>
<dbReference type="RefSeq" id="WP_101334452.1">
    <property type="nucleotide sequence ID" value="NZ_PJNI01000008.1"/>
</dbReference>
<name>A0A2I0R2P8_9FLAO</name>
<evidence type="ECO:0000313" key="2">
    <source>
        <dbReference type="Proteomes" id="UP000236654"/>
    </source>
</evidence>
<dbReference type="Proteomes" id="UP000236654">
    <property type="component" value="Unassembled WGS sequence"/>
</dbReference>
<dbReference type="NCBIfam" id="TIGR03519">
    <property type="entry name" value="T9SS_PorP_fam"/>
    <property type="match status" value="1"/>
</dbReference>
<dbReference type="AlphaFoldDB" id="A0A2I0R2P8"/>
<dbReference type="EMBL" id="PJNI01000008">
    <property type="protein sequence ID" value="PKR80670.1"/>
    <property type="molecule type" value="Genomic_DNA"/>
</dbReference>
<organism evidence="1 2">
    <name type="scientific">Brumimicrobium salinarum</name>
    <dbReference type="NCBI Taxonomy" id="2058658"/>
    <lineage>
        <taxon>Bacteria</taxon>
        <taxon>Pseudomonadati</taxon>
        <taxon>Bacteroidota</taxon>
        <taxon>Flavobacteriia</taxon>
        <taxon>Flavobacteriales</taxon>
        <taxon>Crocinitomicaceae</taxon>
        <taxon>Brumimicrobium</taxon>
    </lineage>
</organism>
<keyword evidence="2" id="KW-1185">Reference proteome</keyword>
<dbReference type="Pfam" id="PF11751">
    <property type="entry name" value="PorP_SprF"/>
    <property type="match status" value="1"/>
</dbReference>
<evidence type="ECO:0008006" key="3">
    <source>
        <dbReference type="Google" id="ProtNLM"/>
    </source>
</evidence>
<reference evidence="1 2" key="1">
    <citation type="submission" date="2017-12" db="EMBL/GenBank/DDBJ databases">
        <title>The draft genome sequence of Brumimicrobium saltpan LHR20.</title>
        <authorList>
            <person name="Do Z.-J."/>
            <person name="Luo H.-R."/>
        </authorList>
    </citation>
    <scope>NUCLEOTIDE SEQUENCE [LARGE SCALE GENOMIC DNA]</scope>
    <source>
        <strain evidence="1 2">LHR20</strain>
    </source>
</reference>
<evidence type="ECO:0000313" key="1">
    <source>
        <dbReference type="EMBL" id="PKR80670.1"/>
    </source>
</evidence>
<proteinExistence type="predicted"/>
<comment type="caution">
    <text evidence="1">The sequence shown here is derived from an EMBL/GenBank/DDBJ whole genome shotgun (WGS) entry which is preliminary data.</text>
</comment>
<accession>A0A2I0R2P8</accession>
<sequence length="328" mass="36519">MLKYNFVIITFILIFLQFSELSFKSHAQDPQFSQFYANPIYLNPAFAGSHGCPRFAVNYRNQWPALSGTFVTYSASYDQYLKSISGGIGVIATHDQQGKGTINHTTLSLIYNYHLKVNRKFTMMFAGKATWNQKFLDWDKLTFGDMIDPRRGFIYGTNDVPRGGSRGFFDASAGMVGFTENFFFGVSGHHLNMPNESMINGDDSPMPIRLTGHMGAKIGLGGKSQYSNETSIMPNLIYQYQQGFMELMLGTYVKYGAFTAGAWFRSKDAFILSLGVNTGTIKVGYSYDVTVSKLNNGVSGGSHEVSLGFDLNCKTRQPSFRTVSCPSF</sequence>
<dbReference type="OrthoDB" id="1186563at2"/>
<protein>
    <recommendedName>
        <fullName evidence="3">Type IX secretion system membrane protein PorP/SprF</fullName>
    </recommendedName>
</protein>
<gene>
    <name evidence="1" type="ORF">CW751_07830</name>
</gene>